<proteinExistence type="predicted"/>
<dbReference type="SUPFAM" id="SSF140453">
    <property type="entry name" value="EsxAB dimer-like"/>
    <property type="match status" value="1"/>
</dbReference>
<dbReference type="Proteomes" id="UP001229651">
    <property type="component" value="Unassembled WGS sequence"/>
</dbReference>
<dbReference type="RefSeq" id="WP_306996643.1">
    <property type="nucleotide sequence ID" value="NZ_JAUSUT010000001.1"/>
</dbReference>
<feature type="transmembrane region" description="Helical" evidence="2">
    <location>
        <begin position="201"/>
        <end position="227"/>
    </location>
</feature>
<accession>A0ABU0F2U7</accession>
<protein>
    <submittedName>
        <fullName evidence="3">Uncharacterized protein YukE</fullName>
    </submittedName>
</protein>
<dbReference type="EMBL" id="JAUSUT010000001">
    <property type="protein sequence ID" value="MDQ0381900.1"/>
    <property type="molecule type" value="Genomic_DNA"/>
</dbReference>
<comment type="caution">
    <text evidence="3">The sequence shown here is derived from an EMBL/GenBank/DDBJ whole genome shotgun (WGS) entry which is preliminary data.</text>
</comment>
<organism evidence="3 4">
    <name type="scientific">Amycolatopsis thermophila</name>
    <dbReference type="NCBI Taxonomy" id="206084"/>
    <lineage>
        <taxon>Bacteria</taxon>
        <taxon>Bacillati</taxon>
        <taxon>Actinomycetota</taxon>
        <taxon>Actinomycetes</taxon>
        <taxon>Pseudonocardiales</taxon>
        <taxon>Pseudonocardiaceae</taxon>
        <taxon>Amycolatopsis</taxon>
    </lineage>
</organism>
<dbReference type="InterPro" id="IPR036689">
    <property type="entry name" value="ESAT-6-like_sf"/>
</dbReference>
<keyword evidence="2" id="KW-0812">Transmembrane</keyword>
<feature type="region of interest" description="Disordered" evidence="1">
    <location>
        <begin position="261"/>
        <end position="334"/>
    </location>
</feature>
<keyword evidence="2" id="KW-1133">Transmembrane helix</keyword>
<sequence>MTTGFDPSAEPDFGAGVVITSTNQFSGAGFLDSYTFLIRSCDDIRTADEADKAALGAAIGLGVIASAVDTVKLAINPLGSLISAGLGWLIEHVSFLREPLDMLMGDPDEIQKLGEEVHRIAESLRKIGEDQTKSLDGAVAGWTGSGADAFTARMRELAADLESKAHGTDIVGYLIHTNMAIISAVRGLFRDLITTVLGDIISAVLIAMATAVITFGASVVAAVAYSVTQAALTATSMASKLAAVVAQATRSGARTQQLVNLLKSRPNPGRQIELPTRPGSPASSYHTADDGASVHSGASSYHTAEDGASVHSGSSSGSYHTAAGDLTPPKGPWTKAHEEWLKAKMPEQWGQYKKIENWLRDEHPESYTIFKQWIADSDNIKEYWSWPVKGTQDAVRQLLDIQKTAEAAWASGRQPEA</sequence>
<reference evidence="3 4" key="1">
    <citation type="submission" date="2023-07" db="EMBL/GenBank/DDBJ databases">
        <title>Sequencing the genomes of 1000 actinobacteria strains.</title>
        <authorList>
            <person name="Klenk H.-P."/>
        </authorList>
    </citation>
    <scope>NUCLEOTIDE SEQUENCE [LARGE SCALE GENOMIC DNA]</scope>
    <source>
        <strain evidence="3 4">DSM 45805</strain>
    </source>
</reference>
<gene>
    <name evidence="3" type="ORF">FB470_005894</name>
</gene>
<evidence type="ECO:0000256" key="2">
    <source>
        <dbReference type="SAM" id="Phobius"/>
    </source>
</evidence>
<evidence type="ECO:0000313" key="3">
    <source>
        <dbReference type="EMBL" id="MDQ0381900.1"/>
    </source>
</evidence>
<keyword evidence="4" id="KW-1185">Reference proteome</keyword>
<dbReference type="Gene3D" id="1.10.287.1060">
    <property type="entry name" value="ESAT-6-like"/>
    <property type="match status" value="1"/>
</dbReference>
<evidence type="ECO:0000256" key="1">
    <source>
        <dbReference type="SAM" id="MobiDB-lite"/>
    </source>
</evidence>
<name>A0ABU0F2U7_9PSEU</name>
<keyword evidence="2" id="KW-0472">Membrane</keyword>
<evidence type="ECO:0000313" key="4">
    <source>
        <dbReference type="Proteomes" id="UP001229651"/>
    </source>
</evidence>